<sequence length="284" mass="31959">MDEITNAVTVTPEVPQNSTMPLDNINQGTVAIEASRAIAEAQGKLVIAKRFPRNEIQAFANMKKACQRTGLANKAFYSYPRGNETVSGPTIRLAEELARCWGNIDFGIKELSQDNGKSEMQAYAWDLETNTMSVQNFTNPHAKEVKGKIKTLTSLRDIYENNANMAGRRLRARILAVLPADFVEEAVAECRKTLAGKNNIPLTDRVRKMVVEFEKLGVTQEMIEKRLDRGLDTMTAEDLTDYIGIFNSLKDKNTKVSEWFEYEKISTDISAEIDQLQTEKEQVL</sequence>
<evidence type="ECO:0000313" key="2">
    <source>
        <dbReference type="Proteomes" id="UP001208131"/>
    </source>
</evidence>
<dbReference type="AlphaFoldDB" id="A0AAE3IJE9"/>
<accession>A0AAE3IJE9</accession>
<dbReference type="RefSeq" id="WP_267302018.1">
    <property type="nucleotide sequence ID" value="NZ_JAOQJZ010000021.1"/>
</dbReference>
<comment type="caution">
    <text evidence="1">The sequence shown here is derived from an EMBL/GenBank/DDBJ whole genome shotgun (WGS) entry which is preliminary data.</text>
</comment>
<reference evidence="1 2" key="1">
    <citation type="journal article" date="2021" name="ISME Commun">
        <title>Automated analysis of genomic sequences facilitates high-throughput and comprehensive description of bacteria.</title>
        <authorList>
            <person name="Hitch T.C.A."/>
        </authorList>
    </citation>
    <scope>NUCLEOTIDE SEQUENCE [LARGE SCALE GENOMIC DNA]</scope>
    <source>
        <strain evidence="1 2">Sanger_31</strain>
    </source>
</reference>
<gene>
    <name evidence="1" type="ORF">OCV57_13800</name>
</gene>
<evidence type="ECO:0000313" key="1">
    <source>
        <dbReference type="EMBL" id="MCU6706985.1"/>
    </source>
</evidence>
<protein>
    <submittedName>
        <fullName evidence="1">Uncharacterized protein</fullName>
    </submittedName>
</protein>
<organism evidence="1 2">
    <name type="scientific">Hominimerdicola aceti</name>
    <dbReference type="NCBI Taxonomy" id="2981726"/>
    <lineage>
        <taxon>Bacteria</taxon>
        <taxon>Bacillati</taxon>
        <taxon>Bacillota</taxon>
        <taxon>Clostridia</taxon>
        <taxon>Eubacteriales</taxon>
        <taxon>Oscillospiraceae</taxon>
        <taxon>Hominimerdicola</taxon>
    </lineage>
</organism>
<name>A0AAE3IJE9_9FIRM</name>
<dbReference type="Proteomes" id="UP001208131">
    <property type="component" value="Unassembled WGS sequence"/>
</dbReference>
<dbReference type="EMBL" id="JAOQJZ010000021">
    <property type="protein sequence ID" value="MCU6706985.1"/>
    <property type="molecule type" value="Genomic_DNA"/>
</dbReference>
<proteinExistence type="predicted"/>
<keyword evidence="2" id="KW-1185">Reference proteome</keyword>